<dbReference type="EMBL" id="DVML01000041">
    <property type="protein sequence ID" value="HIU23296.1"/>
    <property type="molecule type" value="Genomic_DNA"/>
</dbReference>
<name>A0A9D1HV45_9BACT</name>
<gene>
    <name evidence="1" type="ORF">IAD49_06945</name>
</gene>
<comment type="caution">
    <text evidence="1">The sequence shown here is derived from an EMBL/GenBank/DDBJ whole genome shotgun (WGS) entry which is preliminary data.</text>
</comment>
<organism evidence="1 2">
    <name type="scientific">Candidatus Fimihabitans intestinipullorum</name>
    <dbReference type="NCBI Taxonomy" id="2840820"/>
    <lineage>
        <taxon>Bacteria</taxon>
        <taxon>Bacillati</taxon>
        <taxon>Mycoplasmatota</taxon>
        <taxon>Mycoplasmatota incertae sedis</taxon>
        <taxon>Candidatus Fimihabitans</taxon>
    </lineage>
</organism>
<evidence type="ECO:0000313" key="1">
    <source>
        <dbReference type="EMBL" id="HIU23296.1"/>
    </source>
</evidence>
<proteinExistence type="predicted"/>
<accession>A0A9D1HV45</accession>
<sequence>MNINDYYVAEYSCSQKEFHWDKLSASLERNKNSCLNGQKNDWIIIGIFKTIDEAITFNNEIKTKIKNVK</sequence>
<evidence type="ECO:0000313" key="2">
    <source>
        <dbReference type="Proteomes" id="UP000824087"/>
    </source>
</evidence>
<reference evidence="1" key="1">
    <citation type="submission" date="2020-10" db="EMBL/GenBank/DDBJ databases">
        <authorList>
            <person name="Gilroy R."/>
        </authorList>
    </citation>
    <scope>NUCLEOTIDE SEQUENCE</scope>
    <source>
        <strain evidence="1">CHK197-8231</strain>
    </source>
</reference>
<reference evidence="1" key="2">
    <citation type="journal article" date="2021" name="PeerJ">
        <title>Extensive microbial diversity within the chicken gut microbiome revealed by metagenomics and culture.</title>
        <authorList>
            <person name="Gilroy R."/>
            <person name="Ravi A."/>
            <person name="Getino M."/>
            <person name="Pursley I."/>
            <person name="Horton D.L."/>
            <person name="Alikhan N.F."/>
            <person name="Baker D."/>
            <person name="Gharbi K."/>
            <person name="Hall N."/>
            <person name="Watson M."/>
            <person name="Adriaenssens E.M."/>
            <person name="Foster-Nyarko E."/>
            <person name="Jarju S."/>
            <person name="Secka A."/>
            <person name="Antonio M."/>
            <person name="Oren A."/>
            <person name="Chaudhuri R.R."/>
            <person name="La Ragione R."/>
            <person name="Hildebrand F."/>
            <person name="Pallen M.J."/>
        </authorList>
    </citation>
    <scope>NUCLEOTIDE SEQUENCE</scope>
    <source>
        <strain evidence="1">CHK197-8231</strain>
    </source>
</reference>
<dbReference type="AlphaFoldDB" id="A0A9D1HV45"/>
<protein>
    <submittedName>
        <fullName evidence="1">Uncharacterized protein</fullName>
    </submittedName>
</protein>
<dbReference type="Proteomes" id="UP000824087">
    <property type="component" value="Unassembled WGS sequence"/>
</dbReference>